<gene>
    <name evidence="1" type="ORF">FF041_32630</name>
</gene>
<keyword evidence="2" id="KW-1185">Reference proteome</keyword>
<evidence type="ECO:0000313" key="2">
    <source>
        <dbReference type="Proteomes" id="UP000419138"/>
    </source>
</evidence>
<evidence type="ECO:0000313" key="1">
    <source>
        <dbReference type="EMBL" id="MQT04730.1"/>
    </source>
</evidence>
<dbReference type="OrthoDB" id="513711at2"/>
<dbReference type="SUPFAM" id="SSF54637">
    <property type="entry name" value="Thioesterase/thiol ester dehydrase-isomerase"/>
    <property type="match status" value="1"/>
</dbReference>
<protein>
    <submittedName>
        <fullName evidence="1">Acyl-CoA thioesterase</fullName>
    </submittedName>
</protein>
<sequence length="153" mass="16935">MTGRADHFAYRHTVAFAETGLCGTADYVNYLHWQSTCRQRFLSEAIPFAEETPDGTRLFTLQVDCELLEAVRALDQLSIRMRVARLGHTEFDLDFEYVRETRDGDTPVARGRQRVAVMSGPADAPVPALIPDALAQALAPYAAGPRPTAGRQI</sequence>
<dbReference type="Gene3D" id="3.10.129.10">
    <property type="entry name" value="Hotdog Thioesterase"/>
    <property type="match status" value="1"/>
</dbReference>
<dbReference type="CDD" id="cd00586">
    <property type="entry name" value="4HBT"/>
    <property type="match status" value="1"/>
</dbReference>
<organism evidence="1 2">
    <name type="scientific">Streptomyces jumonjinensis</name>
    <dbReference type="NCBI Taxonomy" id="1945"/>
    <lineage>
        <taxon>Bacteria</taxon>
        <taxon>Bacillati</taxon>
        <taxon>Actinomycetota</taxon>
        <taxon>Actinomycetes</taxon>
        <taxon>Kitasatosporales</taxon>
        <taxon>Streptomycetaceae</taxon>
        <taxon>Streptomyces</taxon>
    </lineage>
</organism>
<dbReference type="InterPro" id="IPR029069">
    <property type="entry name" value="HotDog_dom_sf"/>
</dbReference>
<accession>A0A646KRK1</accession>
<proteinExistence type="predicted"/>
<reference evidence="1 2" key="1">
    <citation type="submission" date="2019-05" db="EMBL/GenBank/DDBJ databases">
        <title>Comparative genomics and metabolomics analyses of clavulanic acid producing Streptomyces species provides insight into specialized metabolism and evolution of beta-lactam biosynthetic gene clusters.</title>
        <authorList>
            <person name="Moore M.A."/>
            <person name="Cruz-Morales P."/>
            <person name="Barona Gomez F."/>
            <person name="Kapil T."/>
        </authorList>
    </citation>
    <scope>NUCLEOTIDE SEQUENCE [LARGE SCALE GENOMIC DNA]</scope>
    <source>
        <strain evidence="1 2">NRRL 5741</strain>
    </source>
</reference>
<name>A0A646KRK1_STRJU</name>
<dbReference type="Proteomes" id="UP000419138">
    <property type="component" value="Unassembled WGS sequence"/>
</dbReference>
<comment type="caution">
    <text evidence="1">The sequence shown here is derived from an EMBL/GenBank/DDBJ whole genome shotgun (WGS) entry which is preliminary data.</text>
</comment>
<dbReference type="AlphaFoldDB" id="A0A646KRK1"/>
<dbReference type="RefSeq" id="WP_153480898.1">
    <property type="nucleotide sequence ID" value="NZ_JBEPDZ010000028.1"/>
</dbReference>
<dbReference type="Pfam" id="PF13279">
    <property type="entry name" value="4HBT_2"/>
    <property type="match status" value="1"/>
</dbReference>
<dbReference type="EMBL" id="VCLA01000192">
    <property type="protein sequence ID" value="MQT04730.1"/>
    <property type="molecule type" value="Genomic_DNA"/>
</dbReference>